<dbReference type="SUPFAM" id="SSF53098">
    <property type="entry name" value="Ribonuclease H-like"/>
    <property type="match status" value="1"/>
</dbReference>
<reference evidence="1" key="1">
    <citation type="submission" date="2017-07" db="EMBL/GenBank/DDBJ databases">
        <title>Taro Niue Genome Assembly and Annotation.</title>
        <authorList>
            <person name="Atibalentja N."/>
            <person name="Keating K."/>
            <person name="Fields C.J."/>
        </authorList>
    </citation>
    <scope>NUCLEOTIDE SEQUENCE</scope>
    <source>
        <strain evidence="1">Niue_2</strain>
        <tissue evidence="1">Leaf</tissue>
    </source>
</reference>
<keyword evidence="2" id="KW-1185">Reference proteome</keyword>
<feature type="non-terminal residue" evidence="1">
    <location>
        <position position="103"/>
    </location>
</feature>
<gene>
    <name evidence="1" type="ORF">Taro_041536</name>
</gene>
<name>A0A843WQ58_COLES</name>
<protein>
    <recommendedName>
        <fullName evidence="3">HAT C-terminal dimerisation domain-containing protein</fullName>
    </recommendedName>
</protein>
<dbReference type="AlphaFoldDB" id="A0A843WQ58"/>
<dbReference type="EMBL" id="NMUH01004183">
    <property type="protein sequence ID" value="MQM08678.1"/>
    <property type="molecule type" value="Genomic_DNA"/>
</dbReference>
<sequence>YYLHPAYHYAMELSYDDDLMTAFTRVVERLSRSALDAEDTSLRQMKSFLEGVGSFAEPSAIAGQDRIDSADWWFNFGHSTPILRKITVKILSQTSSFIGCERN</sequence>
<evidence type="ECO:0008006" key="3">
    <source>
        <dbReference type="Google" id="ProtNLM"/>
    </source>
</evidence>
<dbReference type="InterPro" id="IPR012337">
    <property type="entry name" value="RNaseH-like_sf"/>
</dbReference>
<comment type="caution">
    <text evidence="1">The sequence shown here is derived from an EMBL/GenBank/DDBJ whole genome shotgun (WGS) entry which is preliminary data.</text>
</comment>
<accession>A0A843WQ58</accession>
<organism evidence="1 2">
    <name type="scientific">Colocasia esculenta</name>
    <name type="common">Wild taro</name>
    <name type="synonym">Arum esculentum</name>
    <dbReference type="NCBI Taxonomy" id="4460"/>
    <lineage>
        <taxon>Eukaryota</taxon>
        <taxon>Viridiplantae</taxon>
        <taxon>Streptophyta</taxon>
        <taxon>Embryophyta</taxon>
        <taxon>Tracheophyta</taxon>
        <taxon>Spermatophyta</taxon>
        <taxon>Magnoliopsida</taxon>
        <taxon>Liliopsida</taxon>
        <taxon>Araceae</taxon>
        <taxon>Aroideae</taxon>
        <taxon>Colocasieae</taxon>
        <taxon>Colocasia</taxon>
    </lineage>
</organism>
<proteinExistence type="predicted"/>
<evidence type="ECO:0000313" key="1">
    <source>
        <dbReference type="EMBL" id="MQM08678.1"/>
    </source>
</evidence>
<evidence type="ECO:0000313" key="2">
    <source>
        <dbReference type="Proteomes" id="UP000652761"/>
    </source>
</evidence>
<dbReference type="OrthoDB" id="912796at2759"/>
<dbReference type="Proteomes" id="UP000652761">
    <property type="component" value="Unassembled WGS sequence"/>
</dbReference>